<comment type="subcellular location">
    <subcellularLocation>
        <location evidence="1">Membrane</location>
        <topology evidence="1">Multi-pass membrane protein</topology>
    </subcellularLocation>
</comment>
<dbReference type="EMBL" id="CAJNJQ010001060">
    <property type="protein sequence ID" value="CAE7117150.1"/>
    <property type="molecule type" value="Genomic_DNA"/>
</dbReference>
<feature type="transmembrane region" description="Helical" evidence="9">
    <location>
        <begin position="388"/>
        <end position="408"/>
    </location>
</feature>
<keyword evidence="6 9" id="KW-1133">Transmembrane helix</keyword>
<protein>
    <submittedName>
        <fullName evidence="12">Uncharacterized protein</fullName>
    </submittedName>
</protein>
<feature type="transmembrane region" description="Helical" evidence="9">
    <location>
        <begin position="348"/>
        <end position="376"/>
    </location>
</feature>
<evidence type="ECO:0000259" key="11">
    <source>
        <dbReference type="PROSITE" id="PS50929"/>
    </source>
</evidence>
<comment type="similarity">
    <text evidence="2">Belongs to the ABC transporter superfamily. ABCB family. Mitochondrial peptide exporter (TC 3.A.1.212) subfamily.</text>
</comment>
<feature type="region of interest" description="Disordered" evidence="8">
    <location>
        <begin position="899"/>
        <end position="1037"/>
    </location>
</feature>
<dbReference type="InterPro" id="IPR039421">
    <property type="entry name" value="Type_1_exporter"/>
</dbReference>
<feature type="transmembrane region" description="Helical" evidence="9">
    <location>
        <begin position="1319"/>
        <end position="1348"/>
    </location>
</feature>
<dbReference type="InterPro" id="IPR003439">
    <property type="entry name" value="ABC_transporter-like_ATP-bd"/>
</dbReference>
<feature type="region of interest" description="Disordered" evidence="8">
    <location>
        <begin position="530"/>
        <end position="562"/>
    </location>
</feature>
<dbReference type="PROSITE" id="PS50893">
    <property type="entry name" value="ABC_TRANSPORTER_2"/>
    <property type="match status" value="2"/>
</dbReference>
<dbReference type="InterPro" id="IPR003593">
    <property type="entry name" value="AAA+_ATPase"/>
</dbReference>
<dbReference type="GO" id="GO:0016020">
    <property type="term" value="C:membrane"/>
    <property type="evidence" value="ECO:0007669"/>
    <property type="project" value="UniProtKB-SubCell"/>
</dbReference>
<evidence type="ECO:0000256" key="1">
    <source>
        <dbReference type="ARBA" id="ARBA00004141"/>
    </source>
</evidence>
<evidence type="ECO:0000256" key="5">
    <source>
        <dbReference type="ARBA" id="ARBA00022840"/>
    </source>
</evidence>
<accession>A0A8H3DVF6</accession>
<feature type="transmembrane region" description="Helical" evidence="9">
    <location>
        <begin position="1138"/>
        <end position="1159"/>
    </location>
</feature>
<dbReference type="GO" id="GO:0016887">
    <property type="term" value="F:ATP hydrolysis activity"/>
    <property type="evidence" value="ECO:0007669"/>
    <property type="project" value="InterPro"/>
</dbReference>
<feature type="transmembrane region" description="Helical" evidence="9">
    <location>
        <begin position="1241"/>
        <end position="1259"/>
    </location>
</feature>
<sequence>MKEKSCGPRTKDGLPGEQKMSEKQAHKVLESSSGHGRSSGSSSAQPHDPSNDNNNTNSNDNTTAPSDAMPKGYSRMNEGPPAPSIKLMFAHCTRYDVLVLLLPAIVVSMISGGIAPFMTRVLGEAFDAYARFPSPVAQLSLSAEELAAAKSRLLREVGITAIELLALAGGSLLMASAMSSLWIWVAEKNIMRLRRGVYEAVTARRMEWFDSQMAQSEDGTNGAGGMMAKFARDTDDIRSATSLAMGQLIQHLTTVLASLVLALVTSWALTLIILASIPVLLVLQFCSQALAMPRYDRERSLLAKASSLATTSLSAIATIKSFNAQTTTQSRLSVVLHQIRKTAHACSAIWGVTAGGTQFVLFAMFVQGFWFGAALVRKGQISPGQVTAVFWACLIAASNLQMCIPLIVTVSKGKSAAVAVAELLDSNGGGDGMIQTQGHGGIPLVRAPAHRIPMRKIVPTRKCQGELSLHNVTFAYPSRPDQVVLRNVSMFIPANEMTFIVGGSGSGKSTVAQVMCGMYKILNERARPASQMRSSAGYSLDVKSPTSDTKTPGPGADEDEAEYFTKTPGGMVVLDDQQLDMLDERWMRKNIALVSQQCIMFDMSVHDNVAIGLAGSQLDGEEEPEPDPKVPATPFIPHVTREKVIDACRMALLHDFIRELPDGYDTILNGGGGGGGDEAEENSGSGNGRISLSGGQRQRLAIARAWIRNPAVLILDEATSALDATARILVFEAIKAWRRNKTTIVITHDLTQIAPADFVYVMKDGQVIQEGYRYNLQVEKGGVFEGMGVDYEGIDEGGVDEIEEQARTVSVGHSIGRSLGRSTIHESEEREYAYGMVTRAEARQVHELLETDVRSSGFGVDFPVTSTRHTSFAPYVQHPSLTGPSMWMLDAIADISGQTRSPVQSYRHRHPSNAVQPNLDANRRQSSADMSGKFWEDGKGLLTPGPGARKRASLQWEPQSPTSPSGRPESGWPSDRKSIGRRSSLGRKSLGAKSQTTSQKIMRRLTRKNDTESESEDSEDEEAKAFEQEKTLTQASGVVAASRQRRIPRERKAAVMELIVENEQAEQRLEEKTQQGPPSLTSVLKRFYPTVPNKFLVLLGLLVSVASGAMTPIFSFLLATLMSEVATGGRNVPLLTRYALLVLLAAAGDGITGGLKFYIMEVAAMNWVTSLRERCFERIVAQDKQWHDESSHSPVHIAQVLIKDGDDARTLIAVVLGQSATVATMVAVGLIWAMIMGWQLTLVGIAVGPIFAGVMVVQVRWSGQIEFKNKRAREEVAKQYYNAVANVRAIRAMALESVFKAQFERSLETAMKTGVQGAFITGCGFGIVNALIYIAEAALFYVGAVLMAREGYTYLRMLQALNLVVFSVTIAAQLLSFVPRIVKSVQATHDFGQFLHLDTDTDESKGSLRFPIDGRLSFDRVQFSYPARPDVPVLKDVSFQIDQGECVAIVGPSGCGKSTIASLVQRLYEPTGGSIRINKHPIASADVRYLREHIAVVSQHPALFDASITENIMFGSTLTTPEEVQNAAKAAQMHDWIMTQERGYDTPLGEGAALISGGQAQRLQIARALVRQSNVLIMDEATSALDPTNQEAIMDTVMAIKRDRITLVVTHKLAVMQRCDRIMVVQDGVIAEEGSYQTLMDRRGAFFNIASGGEWFAE</sequence>
<feature type="compositionally biased region" description="Acidic residues" evidence="8">
    <location>
        <begin position="1012"/>
        <end position="1022"/>
    </location>
</feature>
<keyword evidence="3 9" id="KW-0812">Transmembrane</keyword>
<feature type="transmembrane region" description="Helical" evidence="9">
    <location>
        <begin position="1211"/>
        <end position="1235"/>
    </location>
</feature>
<dbReference type="GO" id="GO:0005524">
    <property type="term" value="F:ATP binding"/>
    <property type="evidence" value="ECO:0007669"/>
    <property type="project" value="UniProtKB-KW"/>
</dbReference>
<feature type="domain" description="ABC transmembrane type-1" evidence="11">
    <location>
        <begin position="104"/>
        <end position="412"/>
    </location>
</feature>
<evidence type="ECO:0000256" key="4">
    <source>
        <dbReference type="ARBA" id="ARBA00022741"/>
    </source>
</evidence>
<dbReference type="PANTHER" id="PTHR43394:SF1">
    <property type="entry name" value="ATP-BINDING CASSETTE SUB-FAMILY B MEMBER 10, MITOCHONDRIAL"/>
    <property type="match status" value="1"/>
</dbReference>
<dbReference type="SUPFAM" id="SSF90123">
    <property type="entry name" value="ABC transporter transmembrane region"/>
    <property type="match status" value="2"/>
</dbReference>
<keyword evidence="5" id="KW-0067">ATP-binding</keyword>
<feature type="domain" description="ABC transporter" evidence="10">
    <location>
        <begin position="1416"/>
        <end position="1652"/>
    </location>
</feature>
<evidence type="ECO:0000313" key="12">
    <source>
        <dbReference type="EMBL" id="CAE7117150.1"/>
    </source>
</evidence>
<evidence type="ECO:0000256" key="8">
    <source>
        <dbReference type="SAM" id="MobiDB-lite"/>
    </source>
</evidence>
<dbReference type="Gene3D" id="1.20.1560.10">
    <property type="entry name" value="ABC transporter type 1, transmembrane domain"/>
    <property type="match status" value="2"/>
</dbReference>
<dbReference type="Pfam" id="PF00005">
    <property type="entry name" value="ABC_tran"/>
    <property type="match status" value="3"/>
</dbReference>
<dbReference type="PROSITE" id="PS00211">
    <property type="entry name" value="ABC_TRANSPORTER_1"/>
    <property type="match status" value="2"/>
</dbReference>
<evidence type="ECO:0000256" key="2">
    <source>
        <dbReference type="ARBA" id="ARBA00005580"/>
    </source>
</evidence>
<dbReference type="Pfam" id="PF00664">
    <property type="entry name" value="ABC_membrane"/>
    <property type="match status" value="2"/>
</dbReference>
<dbReference type="PROSITE" id="PS50929">
    <property type="entry name" value="ABC_TM1F"/>
    <property type="match status" value="2"/>
</dbReference>
<feature type="compositionally biased region" description="Low complexity" evidence="8">
    <location>
        <begin position="31"/>
        <end position="43"/>
    </location>
</feature>
<feature type="transmembrane region" description="Helical" evidence="9">
    <location>
        <begin position="164"/>
        <end position="185"/>
    </location>
</feature>
<comment type="caution">
    <text evidence="12">The sequence shown here is derived from an EMBL/GenBank/DDBJ whole genome shotgun (WGS) entry which is preliminary data.</text>
</comment>
<feature type="compositionally biased region" description="Low complexity" evidence="8">
    <location>
        <begin position="51"/>
        <end position="63"/>
    </location>
</feature>
<evidence type="ECO:0000256" key="9">
    <source>
        <dbReference type="SAM" id="Phobius"/>
    </source>
</evidence>
<evidence type="ECO:0000259" key="10">
    <source>
        <dbReference type="PROSITE" id="PS50893"/>
    </source>
</evidence>
<keyword evidence="7 9" id="KW-0472">Membrane</keyword>
<name>A0A8H3DVF6_9AGAM</name>
<evidence type="ECO:0000313" key="13">
    <source>
        <dbReference type="Proteomes" id="UP000663827"/>
    </source>
</evidence>
<feature type="compositionally biased region" description="Polar residues" evidence="8">
    <location>
        <begin position="956"/>
        <end position="965"/>
    </location>
</feature>
<dbReference type="CDD" id="cd18577">
    <property type="entry name" value="ABC_6TM_Pgp_ABCB1_D1_like"/>
    <property type="match status" value="1"/>
</dbReference>
<feature type="region of interest" description="Disordered" evidence="8">
    <location>
        <begin position="1"/>
        <end position="77"/>
    </location>
</feature>
<feature type="compositionally biased region" description="Basic and acidic residues" evidence="8">
    <location>
        <begin position="1"/>
        <end position="29"/>
    </location>
</feature>
<feature type="domain" description="ABC transmembrane type-1" evidence="11">
    <location>
        <begin position="1098"/>
        <end position="1383"/>
    </location>
</feature>
<dbReference type="Gene3D" id="3.40.50.300">
    <property type="entry name" value="P-loop containing nucleotide triphosphate hydrolases"/>
    <property type="match status" value="2"/>
</dbReference>
<dbReference type="GO" id="GO:0015421">
    <property type="term" value="F:ABC-type oligopeptide transporter activity"/>
    <property type="evidence" value="ECO:0007669"/>
    <property type="project" value="TreeGrafter"/>
</dbReference>
<feature type="domain" description="ABC transporter" evidence="10">
    <location>
        <begin position="467"/>
        <end position="789"/>
    </location>
</feature>
<proteinExistence type="inferred from homology"/>
<dbReference type="SMART" id="SM00382">
    <property type="entry name" value="AAA"/>
    <property type="match status" value="2"/>
</dbReference>
<dbReference type="CDD" id="cd18578">
    <property type="entry name" value="ABC_6TM_Pgp_ABCB1_D2_like"/>
    <property type="match status" value="1"/>
</dbReference>
<feature type="transmembrane region" description="Helical" evidence="9">
    <location>
        <begin position="1095"/>
        <end position="1118"/>
    </location>
</feature>
<feature type="region of interest" description="Disordered" evidence="8">
    <location>
        <begin position="668"/>
        <end position="691"/>
    </location>
</feature>
<organism evidence="12 13">
    <name type="scientific">Rhizoctonia solani</name>
    <dbReference type="NCBI Taxonomy" id="456999"/>
    <lineage>
        <taxon>Eukaryota</taxon>
        <taxon>Fungi</taxon>
        <taxon>Dikarya</taxon>
        <taxon>Basidiomycota</taxon>
        <taxon>Agaricomycotina</taxon>
        <taxon>Agaricomycetes</taxon>
        <taxon>Cantharellales</taxon>
        <taxon>Ceratobasidiaceae</taxon>
        <taxon>Rhizoctonia</taxon>
    </lineage>
</organism>
<feature type="transmembrane region" description="Helical" evidence="9">
    <location>
        <begin position="97"/>
        <end position="118"/>
    </location>
</feature>
<dbReference type="PANTHER" id="PTHR43394">
    <property type="entry name" value="ATP-DEPENDENT PERMEASE MDL1, MITOCHONDRIAL"/>
    <property type="match status" value="1"/>
</dbReference>
<gene>
    <name evidence="12" type="ORF">RDB_LOCUS53134</name>
</gene>
<dbReference type="Proteomes" id="UP000663827">
    <property type="component" value="Unassembled WGS sequence"/>
</dbReference>
<dbReference type="FunFam" id="3.40.50.300:FF:000218">
    <property type="entry name" value="Multidrug ABC transporter ATP-binding protein"/>
    <property type="match status" value="1"/>
</dbReference>
<dbReference type="InterPro" id="IPR011527">
    <property type="entry name" value="ABC1_TM_dom"/>
</dbReference>
<evidence type="ECO:0000256" key="6">
    <source>
        <dbReference type="ARBA" id="ARBA00022989"/>
    </source>
</evidence>
<reference evidence="12" key="1">
    <citation type="submission" date="2021-01" db="EMBL/GenBank/DDBJ databases">
        <authorList>
            <person name="Kaushik A."/>
        </authorList>
    </citation>
    <scope>NUCLEOTIDE SEQUENCE</scope>
    <source>
        <strain evidence="12">AG5</strain>
    </source>
</reference>
<dbReference type="InterPro" id="IPR017871">
    <property type="entry name" value="ABC_transporter-like_CS"/>
</dbReference>
<feature type="transmembrane region" description="Helical" evidence="9">
    <location>
        <begin position="1360"/>
        <end position="1378"/>
    </location>
</feature>
<evidence type="ECO:0000256" key="3">
    <source>
        <dbReference type="ARBA" id="ARBA00022692"/>
    </source>
</evidence>
<dbReference type="SUPFAM" id="SSF52540">
    <property type="entry name" value="P-loop containing nucleoside triphosphate hydrolases"/>
    <property type="match status" value="2"/>
</dbReference>
<dbReference type="InterPro" id="IPR036640">
    <property type="entry name" value="ABC1_TM_sf"/>
</dbReference>
<dbReference type="InterPro" id="IPR027417">
    <property type="entry name" value="P-loop_NTPase"/>
</dbReference>
<keyword evidence="4" id="KW-0547">Nucleotide-binding</keyword>
<evidence type="ECO:0000256" key="7">
    <source>
        <dbReference type="ARBA" id="ARBA00023136"/>
    </source>
</evidence>